<dbReference type="PANTHER" id="PTHR46072">
    <property type="entry name" value="AMIDASE-RELATED-RELATED"/>
    <property type="match status" value="1"/>
</dbReference>
<feature type="active site" description="Charge relay system" evidence="5">
    <location>
        <position position="144"/>
    </location>
</feature>
<comment type="similarity">
    <text evidence="2">Belongs to the amidase family.</text>
</comment>
<dbReference type="InterPro" id="IPR020556">
    <property type="entry name" value="Amidase_CS"/>
</dbReference>
<dbReference type="Gene3D" id="3.90.1300.10">
    <property type="entry name" value="Amidase signature (AS) domain"/>
    <property type="match status" value="1"/>
</dbReference>
<dbReference type="RefSeq" id="XP_045955327.1">
    <property type="nucleotide sequence ID" value="XM_046103535.1"/>
</dbReference>
<evidence type="ECO:0000259" key="6">
    <source>
        <dbReference type="Pfam" id="PF01425"/>
    </source>
</evidence>
<gene>
    <name evidence="7" type="ORF">BKA67DRAFT_575935</name>
</gene>
<sequence length="558" mass="62205">MSKPLALQEPNQNVNMSTQKTWQDRVLEAQEFRHQGLGLVQPALSGLPDVLPQNSTSLPVAVLTPRELELTEKYTAVELLERLRSREVSSEEVTRAFLRRAALAQSATNCLTDLLWDEAIERARYLDSLPEPCGPLHGLPISTKEHHGSKSANGTANASYVAWIGKPQGSNVLYDILWDSGCVFYARTTQPQTVMHLETNNNIFGRTINPYNRNLTSGGSSGGEAALIGMRGSLLGIGGDIGGSIRCPAAHCGIYGFKPSTHRLPCAGVDAIHMIGTEAILPTLGPMATDRDSLELFMRTVIGMKPWRLDPSLFVKEWSPHSFDRPLKIAVQWWDGVVKPHPPMTRALREVADACISAGMEVVDWDCEELDHQLAWELTAALYWPDGGEEVLRLLEESGEPILPLTKFIIQEQKSVAKLDMAGLFQLCARREEYRARYASHWNNLGGKNGREVDVILCPPSFGAATPHDQSRYWGYTSQWNLLDYPAVVFPVSTVDPEKDKKDDGYKPKNEQDRFCYELYSPEKYLDAPISLQIVGRRYHDEKVIAALAEVERALGRK</sequence>
<dbReference type="PANTHER" id="PTHR46072:SF4">
    <property type="entry name" value="AMIDASE C550.07-RELATED"/>
    <property type="match status" value="1"/>
</dbReference>
<evidence type="ECO:0000313" key="8">
    <source>
        <dbReference type="Proteomes" id="UP000758603"/>
    </source>
</evidence>
<feature type="domain" description="Amidase" evidence="6">
    <location>
        <begin position="92"/>
        <end position="544"/>
    </location>
</feature>
<protein>
    <recommendedName>
        <fullName evidence="3">amidase</fullName>
        <ecNumber evidence="3">3.5.1.4</ecNumber>
    </recommendedName>
</protein>
<dbReference type="EC" id="3.5.1.4" evidence="3"/>
<evidence type="ECO:0000256" key="3">
    <source>
        <dbReference type="ARBA" id="ARBA00012922"/>
    </source>
</evidence>
<comment type="catalytic activity">
    <reaction evidence="1">
        <text>a monocarboxylic acid amide + H2O = a monocarboxylate + NH4(+)</text>
        <dbReference type="Rhea" id="RHEA:12020"/>
        <dbReference type="ChEBI" id="CHEBI:15377"/>
        <dbReference type="ChEBI" id="CHEBI:28938"/>
        <dbReference type="ChEBI" id="CHEBI:35757"/>
        <dbReference type="ChEBI" id="CHEBI:83628"/>
        <dbReference type="EC" id="3.5.1.4"/>
    </reaction>
</comment>
<evidence type="ECO:0000256" key="5">
    <source>
        <dbReference type="PIRSR" id="PIRSR001221-1"/>
    </source>
</evidence>
<feature type="active site" description="Charge relay system" evidence="5">
    <location>
        <position position="220"/>
    </location>
</feature>
<evidence type="ECO:0000313" key="7">
    <source>
        <dbReference type="EMBL" id="KAH6648820.1"/>
    </source>
</evidence>
<evidence type="ECO:0000256" key="2">
    <source>
        <dbReference type="ARBA" id="ARBA00009199"/>
    </source>
</evidence>
<evidence type="ECO:0000256" key="1">
    <source>
        <dbReference type="ARBA" id="ARBA00001311"/>
    </source>
</evidence>
<dbReference type="GO" id="GO:0004040">
    <property type="term" value="F:amidase activity"/>
    <property type="evidence" value="ECO:0007669"/>
    <property type="project" value="UniProtKB-EC"/>
</dbReference>
<keyword evidence="4" id="KW-0378">Hydrolase</keyword>
<dbReference type="Proteomes" id="UP000758603">
    <property type="component" value="Unassembled WGS sequence"/>
</dbReference>
<dbReference type="SUPFAM" id="SSF75304">
    <property type="entry name" value="Amidase signature (AS) enzymes"/>
    <property type="match status" value="1"/>
</dbReference>
<dbReference type="Pfam" id="PF01425">
    <property type="entry name" value="Amidase"/>
    <property type="match status" value="1"/>
</dbReference>
<dbReference type="InterPro" id="IPR036928">
    <property type="entry name" value="AS_sf"/>
</dbReference>
<dbReference type="AlphaFoldDB" id="A0A9P8UFA6"/>
<dbReference type="OrthoDB" id="6428749at2759"/>
<dbReference type="PIRSF" id="PIRSF001221">
    <property type="entry name" value="Amidase_fungi"/>
    <property type="match status" value="1"/>
</dbReference>
<comment type="caution">
    <text evidence="7">The sequence shown here is derived from an EMBL/GenBank/DDBJ whole genome shotgun (WGS) entry which is preliminary data.</text>
</comment>
<evidence type="ECO:0000256" key="4">
    <source>
        <dbReference type="ARBA" id="ARBA00022801"/>
    </source>
</evidence>
<name>A0A9P8UFA6_9PEZI</name>
<proteinExistence type="inferred from homology"/>
<dbReference type="PROSITE" id="PS00571">
    <property type="entry name" value="AMIDASES"/>
    <property type="match status" value="1"/>
</dbReference>
<dbReference type="InterPro" id="IPR023631">
    <property type="entry name" value="Amidase_dom"/>
</dbReference>
<dbReference type="GeneID" id="70132427"/>
<keyword evidence="8" id="KW-1185">Reference proteome</keyword>
<feature type="active site" description="Acyl-ester intermediate" evidence="5">
    <location>
        <position position="244"/>
    </location>
</feature>
<dbReference type="EMBL" id="JAGPXC010000007">
    <property type="protein sequence ID" value="KAH6648820.1"/>
    <property type="molecule type" value="Genomic_DNA"/>
</dbReference>
<organism evidence="7 8">
    <name type="scientific">Truncatella angustata</name>
    <dbReference type="NCBI Taxonomy" id="152316"/>
    <lineage>
        <taxon>Eukaryota</taxon>
        <taxon>Fungi</taxon>
        <taxon>Dikarya</taxon>
        <taxon>Ascomycota</taxon>
        <taxon>Pezizomycotina</taxon>
        <taxon>Sordariomycetes</taxon>
        <taxon>Xylariomycetidae</taxon>
        <taxon>Amphisphaeriales</taxon>
        <taxon>Sporocadaceae</taxon>
        <taxon>Truncatella</taxon>
    </lineage>
</organism>
<reference evidence="7" key="1">
    <citation type="journal article" date="2021" name="Nat. Commun.">
        <title>Genetic determinants of endophytism in the Arabidopsis root mycobiome.</title>
        <authorList>
            <person name="Mesny F."/>
            <person name="Miyauchi S."/>
            <person name="Thiergart T."/>
            <person name="Pickel B."/>
            <person name="Atanasova L."/>
            <person name="Karlsson M."/>
            <person name="Huettel B."/>
            <person name="Barry K.W."/>
            <person name="Haridas S."/>
            <person name="Chen C."/>
            <person name="Bauer D."/>
            <person name="Andreopoulos W."/>
            <person name="Pangilinan J."/>
            <person name="LaButti K."/>
            <person name="Riley R."/>
            <person name="Lipzen A."/>
            <person name="Clum A."/>
            <person name="Drula E."/>
            <person name="Henrissat B."/>
            <person name="Kohler A."/>
            <person name="Grigoriev I.V."/>
            <person name="Martin F.M."/>
            <person name="Hacquard S."/>
        </authorList>
    </citation>
    <scope>NUCLEOTIDE SEQUENCE</scope>
    <source>
        <strain evidence="7">MPI-SDFR-AT-0073</strain>
    </source>
</reference>
<accession>A0A9P8UFA6</accession>